<dbReference type="RefSeq" id="WP_348389421.1">
    <property type="nucleotide sequence ID" value="NZ_CP134146.1"/>
</dbReference>
<evidence type="ECO:0000313" key="1">
    <source>
        <dbReference type="EMBL" id="WNC70279.1"/>
    </source>
</evidence>
<gene>
    <name evidence="1" type="ORF">RI845_09095</name>
</gene>
<evidence type="ECO:0000313" key="2">
    <source>
        <dbReference type="Proteomes" id="UP001248581"/>
    </source>
</evidence>
<dbReference type="SUPFAM" id="SSF159238">
    <property type="entry name" value="SO1590-like"/>
    <property type="match status" value="1"/>
</dbReference>
<proteinExistence type="predicted"/>
<dbReference type="Proteomes" id="UP001248581">
    <property type="component" value="Chromosome"/>
</dbReference>
<dbReference type="Gene3D" id="2.40.350.10">
    <property type="entry name" value="SO1590-like"/>
    <property type="match status" value="1"/>
</dbReference>
<organism evidence="1 2">
    <name type="scientific">Thalassotalea nanhaiensis</name>
    <dbReference type="NCBI Taxonomy" id="3065648"/>
    <lineage>
        <taxon>Bacteria</taxon>
        <taxon>Pseudomonadati</taxon>
        <taxon>Pseudomonadota</taxon>
        <taxon>Gammaproteobacteria</taxon>
        <taxon>Alteromonadales</taxon>
        <taxon>Colwelliaceae</taxon>
        <taxon>Thalassotalea</taxon>
    </lineage>
</organism>
<dbReference type="EMBL" id="CP134146">
    <property type="protein sequence ID" value="WNC70279.1"/>
    <property type="molecule type" value="Genomic_DNA"/>
</dbReference>
<sequence length="141" mass="15546">MSKTLTGIFQITQWDEESHIVFDEGGKQSYAQIKQTYNGDIKGDSSIKYLMNYKTETSACFVGYEVMNVTIDGKQGQLVLKHDGLFEQGIASSKFDIISENSTGDLIGIQGSGSFTSTENGQAEYTFKVNFDKNSIKVIGI</sequence>
<accession>A0ABY9TR99</accession>
<keyword evidence="2" id="KW-1185">Reference proteome</keyword>
<reference evidence="2" key="1">
    <citation type="submission" date="2023-09" db="EMBL/GenBank/DDBJ databases">
        <authorList>
            <person name="Li S."/>
            <person name="Li X."/>
            <person name="Zhang C."/>
            <person name="Zhao Z."/>
        </authorList>
    </citation>
    <scope>NUCLEOTIDE SEQUENCE [LARGE SCALE GENOMIC DNA]</scope>
    <source>
        <strain evidence="2">SQ345</strain>
    </source>
</reference>
<dbReference type="InterPro" id="IPR021607">
    <property type="entry name" value="DUF3224"/>
</dbReference>
<protein>
    <submittedName>
        <fullName evidence="1">DUF3224 domain-containing protein</fullName>
    </submittedName>
</protein>
<dbReference type="InterPro" id="IPR023159">
    <property type="entry name" value="SO1590-like_sf"/>
</dbReference>
<dbReference type="Pfam" id="PF11528">
    <property type="entry name" value="DUF3224"/>
    <property type="match status" value="1"/>
</dbReference>
<name>A0ABY9TR99_9GAMM</name>